<organism evidence="3 4">
    <name type="scientific">Coccidioides immitis RMSCC 2394</name>
    <dbReference type="NCBI Taxonomy" id="404692"/>
    <lineage>
        <taxon>Eukaryota</taxon>
        <taxon>Fungi</taxon>
        <taxon>Dikarya</taxon>
        <taxon>Ascomycota</taxon>
        <taxon>Pezizomycotina</taxon>
        <taxon>Eurotiomycetes</taxon>
        <taxon>Eurotiomycetidae</taxon>
        <taxon>Onygenales</taxon>
        <taxon>Onygenaceae</taxon>
        <taxon>Coccidioides</taxon>
    </lineage>
</organism>
<comment type="similarity">
    <text evidence="1">Belongs to the CAF1 family.</text>
</comment>
<evidence type="ECO:0000256" key="1">
    <source>
        <dbReference type="ARBA" id="ARBA00008372"/>
    </source>
</evidence>
<dbReference type="GO" id="GO:0000175">
    <property type="term" value="F:3'-5'-RNA exonuclease activity"/>
    <property type="evidence" value="ECO:0007669"/>
    <property type="project" value="TreeGrafter"/>
</dbReference>
<gene>
    <name evidence="3" type="ORF">CIRG_08732</name>
</gene>
<name>A0A0J6YK89_COCIT</name>
<dbReference type="InterPro" id="IPR051181">
    <property type="entry name" value="CAF1_poly(A)_ribonucleases"/>
</dbReference>
<feature type="region of interest" description="Disordered" evidence="2">
    <location>
        <begin position="51"/>
        <end position="71"/>
    </location>
</feature>
<dbReference type="GO" id="GO:1990432">
    <property type="term" value="P:siRNA 3'-end processing"/>
    <property type="evidence" value="ECO:0007669"/>
    <property type="project" value="TreeGrafter"/>
</dbReference>
<dbReference type="STRING" id="404692.A0A0J6YK89"/>
<dbReference type="InterPro" id="IPR006941">
    <property type="entry name" value="RNase_CAF1"/>
</dbReference>
<evidence type="ECO:0000313" key="3">
    <source>
        <dbReference type="EMBL" id="KMP09051.1"/>
    </source>
</evidence>
<evidence type="ECO:0000313" key="4">
    <source>
        <dbReference type="Proteomes" id="UP000054565"/>
    </source>
</evidence>
<dbReference type="InterPro" id="IPR036397">
    <property type="entry name" value="RNaseH_sf"/>
</dbReference>
<dbReference type="Proteomes" id="UP000054565">
    <property type="component" value="Unassembled WGS sequence"/>
</dbReference>
<accession>A0A0J6YK89</accession>
<dbReference type="EMBL" id="DS028098">
    <property type="protein sequence ID" value="KMP09051.1"/>
    <property type="molecule type" value="Genomic_DNA"/>
</dbReference>
<dbReference type="GO" id="GO:1990431">
    <property type="term" value="P:priRNA 3'-end processing"/>
    <property type="evidence" value="ECO:0007669"/>
    <property type="project" value="TreeGrafter"/>
</dbReference>
<sequence>MDDNELSGRDGQSKMEVTKSSFSQALPRILNDIAESCCVALDLEFSGIFSKQDRKPSTDGSSGGGRTLQSRYEEVKEAAEKYQILQVGNLYTSSV</sequence>
<dbReference type="GO" id="GO:0005634">
    <property type="term" value="C:nucleus"/>
    <property type="evidence" value="ECO:0007669"/>
    <property type="project" value="TreeGrafter"/>
</dbReference>
<proteinExistence type="inferred from homology"/>
<evidence type="ECO:0000256" key="2">
    <source>
        <dbReference type="SAM" id="MobiDB-lite"/>
    </source>
</evidence>
<dbReference type="AlphaFoldDB" id="A0A0J6YK89"/>
<dbReference type="SUPFAM" id="SSF53098">
    <property type="entry name" value="Ribonuclease H-like"/>
    <property type="match status" value="1"/>
</dbReference>
<dbReference type="Gene3D" id="3.30.420.10">
    <property type="entry name" value="Ribonuclease H-like superfamily/Ribonuclease H"/>
    <property type="match status" value="1"/>
</dbReference>
<protein>
    <submittedName>
        <fullName evidence="3">Uncharacterized protein</fullName>
    </submittedName>
</protein>
<dbReference type="GO" id="GO:0003723">
    <property type="term" value="F:RNA binding"/>
    <property type="evidence" value="ECO:0007669"/>
    <property type="project" value="TreeGrafter"/>
</dbReference>
<dbReference type="Pfam" id="PF04857">
    <property type="entry name" value="CAF1"/>
    <property type="match status" value="1"/>
</dbReference>
<dbReference type="InterPro" id="IPR012337">
    <property type="entry name" value="RNaseH-like_sf"/>
</dbReference>
<dbReference type="GO" id="GO:0000289">
    <property type="term" value="P:nuclear-transcribed mRNA poly(A) tail shortening"/>
    <property type="evidence" value="ECO:0007669"/>
    <property type="project" value="TreeGrafter"/>
</dbReference>
<dbReference type="PANTHER" id="PTHR15092">
    <property type="entry name" value="POLY A -SPECIFIC RIBONUCLEASE/TARGET OF EGR1, MEMBER 1"/>
    <property type="match status" value="1"/>
</dbReference>
<reference evidence="4" key="1">
    <citation type="journal article" date="2010" name="Genome Res.">
        <title>Population genomic sequencing of Coccidioides fungi reveals recent hybridization and transposon control.</title>
        <authorList>
            <person name="Neafsey D.E."/>
            <person name="Barker B.M."/>
            <person name="Sharpton T.J."/>
            <person name="Stajich J.E."/>
            <person name="Park D.J."/>
            <person name="Whiston E."/>
            <person name="Hung C.-Y."/>
            <person name="McMahan C."/>
            <person name="White J."/>
            <person name="Sykes S."/>
            <person name="Heiman D."/>
            <person name="Young S."/>
            <person name="Zeng Q."/>
            <person name="Abouelleil A."/>
            <person name="Aftuck L."/>
            <person name="Bessette D."/>
            <person name="Brown A."/>
            <person name="FitzGerald M."/>
            <person name="Lui A."/>
            <person name="Macdonald J.P."/>
            <person name="Priest M."/>
            <person name="Orbach M.J."/>
            <person name="Galgiani J.N."/>
            <person name="Kirkland T.N."/>
            <person name="Cole G.T."/>
            <person name="Birren B.W."/>
            <person name="Henn M.R."/>
            <person name="Taylor J.W."/>
            <person name="Rounsley S.D."/>
        </authorList>
    </citation>
    <scope>NUCLEOTIDE SEQUENCE [LARGE SCALE GENOMIC DNA]</scope>
    <source>
        <strain evidence="4">RMSCC 2394</strain>
    </source>
</reference>
<dbReference type="PANTHER" id="PTHR15092:SF22">
    <property type="entry name" value="POLY(A)-SPECIFIC RIBONUCLEASE PNLDC1"/>
    <property type="match status" value="1"/>
</dbReference>